<dbReference type="GO" id="GO:0016020">
    <property type="term" value="C:membrane"/>
    <property type="evidence" value="ECO:0007669"/>
    <property type="project" value="UniProtKB-SubCell"/>
</dbReference>
<feature type="transmembrane region" description="Helical" evidence="5">
    <location>
        <begin position="196"/>
        <end position="217"/>
    </location>
</feature>
<feature type="transmembrane region" description="Helical" evidence="5">
    <location>
        <begin position="166"/>
        <end position="184"/>
    </location>
</feature>
<dbReference type="InterPro" id="IPR011547">
    <property type="entry name" value="SLC26A/SulP_dom"/>
</dbReference>
<feature type="transmembrane region" description="Helical" evidence="5">
    <location>
        <begin position="338"/>
        <end position="367"/>
    </location>
</feature>
<evidence type="ECO:0000256" key="1">
    <source>
        <dbReference type="ARBA" id="ARBA00004141"/>
    </source>
</evidence>
<keyword evidence="8" id="KW-1185">Reference proteome</keyword>
<feature type="domain" description="SLC26A/SulP transporter" evidence="6">
    <location>
        <begin position="6"/>
        <end position="383"/>
    </location>
</feature>
<organism evidence="7 8">
    <name type="scientific">Croceimicrobium hydrocarbonivorans</name>
    <dbReference type="NCBI Taxonomy" id="2761580"/>
    <lineage>
        <taxon>Bacteria</taxon>
        <taxon>Pseudomonadati</taxon>
        <taxon>Bacteroidota</taxon>
        <taxon>Flavobacteriia</taxon>
        <taxon>Flavobacteriales</taxon>
        <taxon>Owenweeksiaceae</taxon>
        <taxon>Croceimicrobium</taxon>
    </lineage>
</organism>
<feature type="transmembrane region" description="Helical" evidence="5">
    <location>
        <begin position="107"/>
        <end position="127"/>
    </location>
</feature>
<name>A0A7H0VFW1_9FLAO</name>
<dbReference type="GO" id="GO:0055085">
    <property type="term" value="P:transmembrane transport"/>
    <property type="evidence" value="ECO:0007669"/>
    <property type="project" value="InterPro"/>
</dbReference>
<evidence type="ECO:0000256" key="4">
    <source>
        <dbReference type="ARBA" id="ARBA00023136"/>
    </source>
</evidence>
<dbReference type="InterPro" id="IPR001902">
    <property type="entry name" value="SLC26A/SulP_fam"/>
</dbReference>
<evidence type="ECO:0000256" key="2">
    <source>
        <dbReference type="ARBA" id="ARBA00022692"/>
    </source>
</evidence>
<dbReference type="AlphaFoldDB" id="A0A7H0VFW1"/>
<evidence type="ECO:0000256" key="3">
    <source>
        <dbReference type="ARBA" id="ARBA00022989"/>
    </source>
</evidence>
<feature type="transmembrane region" description="Helical" evidence="5">
    <location>
        <begin position="299"/>
        <end position="318"/>
    </location>
</feature>
<dbReference type="KEGG" id="chyd:H4K34_01845"/>
<feature type="transmembrane region" description="Helical" evidence="5">
    <location>
        <begin position="388"/>
        <end position="419"/>
    </location>
</feature>
<dbReference type="RefSeq" id="WP_210759136.1">
    <property type="nucleotide sequence ID" value="NZ_CP060139.1"/>
</dbReference>
<dbReference type="Pfam" id="PF00916">
    <property type="entry name" value="Sulfate_transp"/>
    <property type="match status" value="1"/>
</dbReference>
<evidence type="ECO:0000256" key="5">
    <source>
        <dbReference type="SAM" id="Phobius"/>
    </source>
</evidence>
<dbReference type="PANTHER" id="PTHR11814">
    <property type="entry name" value="SULFATE TRANSPORTER"/>
    <property type="match status" value="1"/>
</dbReference>
<dbReference type="EMBL" id="CP060139">
    <property type="protein sequence ID" value="QNR24609.1"/>
    <property type="molecule type" value="Genomic_DNA"/>
</dbReference>
<keyword evidence="4 5" id="KW-0472">Membrane</keyword>
<keyword evidence="2 5" id="KW-0812">Transmembrane</keyword>
<keyword evidence="3 5" id="KW-1133">Transmembrane helix</keyword>
<evidence type="ECO:0000313" key="8">
    <source>
        <dbReference type="Proteomes" id="UP000516305"/>
    </source>
</evidence>
<evidence type="ECO:0000313" key="7">
    <source>
        <dbReference type="EMBL" id="QNR24609.1"/>
    </source>
</evidence>
<feature type="transmembrane region" description="Helical" evidence="5">
    <location>
        <begin position="83"/>
        <end position="100"/>
    </location>
</feature>
<accession>A0A7H0VFW1</accession>
<sequence>MTFKFLKEDLSASLVVFLVAVPLCLGIAVASGASPLSGLIAGLVGGIVVGSISGSQLSVSGPAAGLTAIVLDAITSLPTFNAFLLAVVIAGVIQFLLGSFKAGVIGYYFPTAVIKGMLSAIGLILILKQIPHALGDDKDYEGDSTFIQFDDQNTFTEIVMAIQNPAMGAVIISLVALALLILFDSQFFKRFSIFKIIPPALLAVLSGVGLNSLFSAYKPEWALQDLHLVSIPTSEDLGGLWAQFSFPDWSHFSNPDIYMIAITIALVASIETLLSIEATDKLDPKKRITPANRELQAQGVGNMLSGLLGGLPVTAVIVRSSANISSGAQTKLAAIFHGVWIVLSIIFLADIMNLIPLSALAAVLLVVGYKLVKPSLVKSMYKKGLNQFIPFVVTIVAILLTDLLIGIGIGMVVMVFYILKSNFFSAVHYENLGNNKILIRLNKDVSFLNKAIILNHLEKVHSGAEVTLDARRAEFIDMDIQEVIDDFVQSAPERNIKIDYRPFIPH</sequence>
<feature type="transmembrane region" description="Helical" evidence="5">
    <location>
        <begin position="36"/>
        <end position="52"/>
    </location>
</feature>
<dbReference type="Proteomes" id="UP000516305">
    <property type="component" value="Chromosome"/>
</dbReference>
<evidence type="ECO:0000259" key="6">
    <source>
        <dbReference type="Pfam" id="PF00916"/>
    </source>
</evidence>
<proteinExistence type="predicted"/>
<gene>
    <name evidence="7" type="ORF">H4K34_01845</name>
</gene>
<feature type="transmembrane region" description="Helical" evidence="5">
    <location>
        <begin position="257"/>
        <end position="278"/>
    </location>
</feature>
<protein>
    <submittedName>
        <fullName evidence="7">SulP family inorganic anion transporter</fullName>
    </submittedName>
</protein>
<reference evidence="7 8" key="1">
    <citation type="submission" date="2020-08" db="EMBL/GenBank/DDBJ databases">
        <title>Croceimicrobium hydrocarbonivorans gen. nov., sp. nov., a novel marine bacterium isolated from a bacterial consortium that degrades polyethylene terephthalate.</title>
        <authorList>
            <person name="Liu R."/>
        </authorList>
    </citation>
    <scope>NUCLEOTIDE SEQUENCE [LARGE SCALE GENOMIC DNA]</scope>
    <source>
        <strain evidence="7 8">A20-9</strain>
    </source>
</reference>
<comment type="subcellular location">
    <subcellularLocation>
        <location evidence="1">Membrane</location>
        <topology evidence="1">Multi-pass membrane protein</topology>
    </subcellularLocation>
</comment>